<dbReference type="EMBL" id="QPKB01000044">
    <property type="protein sequence ID" value="RWR97754.1"/>
    <property type="molecule type" value="Genomic_DNA"/>
</dbReference>
<dbReference type="OrthoDB" id="1391789at2759"/>
<evidence type="ECO:0000256" key="1">
    <source>
        <dbReference type="SAM" id="Phobius"/>
    </source>
</evidence>
<evidence type="ECO:0000313" key="4">
    <source>
        <dbReference type="Proteomes" id="UP000283530"/>
    </source>
</evidence>
<accession>A0A443Q3Y4</accession>
<dbReference type="AlphaFoldDB" id="A0A443Q3Y4"/>
<comment type="caution">
    <text evidence="3">The sequence shown here is derived from an EMBL/GenBank/DDBJ whole genome shotgun (WGS) entry which is preliminary data.</text>
</comment>
<evidence type="ECO:0000259" key="2">
    <source>
        <dbReference type="Pfam" id="PF13456"/>
    </source>
</evidence>
<dbReference type="Pfam" id="PF13456">
    <property type="entry name" value="RVT_3"/>
    <property type="match status" value="1"/>
</dbReference>
<dbReference type="GO" id="GO:0016020">
    <property type="term" value="C:membrane"/>
    <property type="evidence" value="ECO:0007669"/>
    <property type="project" value="InterPro"/>
</dbReference>
<dbReference type="PANTHER" id="PTHR47723">
    <property type="entry name" value="OS05G0353850 PROTEIN"/>
    <property type="match status" value="1"/>
</dbReference>
<dbReference type="PRINTS" id="PR01412">
    <property type="entry name" value="CCBSBIOGNSIS"/>
</dbReference>
<dbReference type="GO" id="GO:0015232">
    <property type="term" value="F:heme transmembrane transporter activity"/>
    <property type="evidence" value="ECO:0007669"/>
    <property type="project" value="InterPro"/>
</dbReference>
<gene>
    <name evidence="3" type="ORF">CKAN_02720800</name>
</gene>
<reference evidence="3 4" key="1">
    <citation type="journal article" date="2019" name="Nat. Plants">
        <title>Stout camphor tree genome fills gaps in understanding of flowering plant genome evolution.</title>
        <authorList>
            <person name="Chaw S.M."/>
            <person name="Liu Y.C."/>
            <person name="Wu Y.W."/>
            <person name="Wang H.Y."/>
            <person name="Lin C.I."/>
            <person name="Wu C.S."/>
            <person name="Ke H.M."/>
            <person name="Chang L.Y."/>
            <person name="Hsu C.Y."/>
            <person name="Yang H.T."/>
            <person name="Sudianto E."/>
            <person name="Hsu M.H."/>
            <person name="Wu K.P."/>
            <person name="Wang L.N."/>
            <person name="Leebens-Mack J.H."/>
            <person name="Tsai I.J."/>
        </authorList>
    </citation>
    <scope>NUCLEOTIDE SEQUENCE [LARGE SCALE GENOMIC DNA]</scope>
    <source>
        <strain evidence="4">cv. Chaw 1501</strain>
        <tissue evidence="3">Young leaves</tissue>
    </source>
</reference>
<dbReference type="GO" id="GO:0017004">
    <property type="term" value="P:cytochrome complex assembly"/>
    <property type="evidence" value="ECO:0007669"/>
    <property type="project" value="InterPro"/>
</dbReference>
<keyword evidence="4" id="KW-1185">Reference proteome</keyword>
<dbReference type="PANTHER" id="PTHR47723:SF19">
    <property type="entry name" value="POLYNUCLEOTIDYL TRANSFERASE, RIBONUCLEASE H-LIKE SUPERFAMILY PROTEIN"/>
    <property type="match status" value="1"/>
</dbReference>
<dbReference type="STRING" id="337451.A0A443Q3Y4"/>
<dbReference type="CDD" id="cd06222">
    <property type="entry name" value="RNase_H_like"/>
    <property type="match status" value="1"/>
</dbReference>
<dbReference type="Proteomes" id="UP000283530">
    <property type="component" value="Unassembled WGS sequence"/>
</dbReference>
<dbReference type="SUPFAM" id="SSF53098">
    <property type="entry name" value="Ribonuclease H-like"/>
    <property type="match status" value="1"/>
</dbReference>
<keyword evidence="1" id="KW-1133">Transmembrane helix</keyword>
<feature type="domain" description="RNase H type-1" evidence="2">
    <location>
        <begin position="95"/>
        <end position="211"/>
    </location>
</feature>
<dbReference type="InterPro" id="IPR044730">
    <property type="entry name" value="RNase_H-like_dom_plant"/>
</dbReference>
<sequence length="532" mass="60364">MGQEAACLSEREKEEGEDALRGILPPETCSHKKQMLRRIVQDVVSKAARSRWKPRDGNQRDLLFEKWGIQAEVPIEQGRSVKWSIPEPGTWKANADAALKDEKGGLGALIRDENGAMCVAVAKQVEVAPIFVLELRAIKERVEMALQKGWSRLEIETDSLLAKQCLLHEVKRPWASLHFVRSIWELMGRLEKWRIMHTLREANSPADYLSKLGLAMNNRVNDETEIQVVFFDEFVRGERSAEPPNSAFTKTGPRLANGAGHMWTETIKILELCVCNRREVACFQADRIGGWPGVEASRQKLSVAQRIYFGYRGGTWSNHEGSIFSWCRIPSFYGFLLCYRGRPQSHNVSKRGGHRETIFSSFVSNFVKNSILSLPRYEQKSGAAPQLYTPFVLRTLVDSELRSRRNRTFDGPALFYAPLYPGRKMSFAPLTNRGARRSRGSRGGKGTHLLLHLARDEKERASSIDEQRSQSAVGIALFFSPFLSASSDPSKVPNRLKNQILFHKILYQLYILLAFMPETLPVLWALAYVDKK</sequence>
<feature type="transmembrane region" description="Helical" evidence="1">
    <location>
        <begin position="505"/>
        <end position="529"/>
    </location>
</feature>
<protein>
    <submittedName>
        <fullName evidence="3">Cytochrome c biogenesis FN mitochondrion</fullName>
    </submittedName>
</protein>
<keyword evidence="1" id="KW-0812">Transmembrane</keyword>
<dbReference type="InterPro" id="IPR053151">
    <property type="entry name" value="RNase_H-like"/>
</dbReference>
<organism evidence="3 4">
    <name type="scientific">Cinnamomum micranthum f. kanehirae</name>
    <dbReference type="NCBI Taxonomy" id="337451"/>
    <lineage>
        <taxon>Eukaryota</taxon>
        <taxon>Viridiplantae</taxon>
        <taxon>Streptophyta</taxon>
        <taxon>Embryophyta</taxon>
        <taxon>Tracheophyta</taxon>
        <taxon>Spermatophyta</taxon>
        <taxon>Magnoliopsida</taxon>
        <taxon>Magnoliidae</taxon>
        <taxon>Laurales</taxon>
        <taxon>Lauraceae</taxon>
        <taxon>Cinnamomum</taxon>
    </lineage>
</organism>
<keyword evidence="1" id="KW-0472">Membrane</keyword>
<dbReference type="InterPro" id="IPR003569">
    <property type="entry name" value="Cyt_c_biogenesis_plant"/>
</dbReference>
<evidence type="ECO:0000313" key="3">
    <source>
        <dbReference type="EMBL" id="RWR97754.1"/>
    </source>
</evidence>
<dbReference type="GO" id="GO:0003676">
    <property type="term" value="F:nucleic acid binding"/>
    <property type="evidence" value="ECO:0007669"/>
    <property type="project" value="InterPro"/>
</dbReference>
<name>A0A443Q3Y4_9MAGN</name>
<dbReference type="InterPro" id="IPR036397">
    <property type="entry name" value="RNaseH_sf"/>
</dbReference>
<dbReference type="Gene3D" id="3.30.420.10">
    <property type="entry name" value="Ribonuclease H-like superfamily/Ribonuclease H"/>
    <property type="match status" value="1"/>
</dbReference>
<dbReference type="InterPro" id="IPR002156">
    <property type="entry name" value="RNaseH_domain"/>
</dbReference>
<proteinExistence type="predicted"/>
<dbReference type="InterPro" id="IPR012337">
    <property type="entry name" value="RNaseH-like_sf"/>
</dbReference>
<dbReference type="GO" id="GO:0004523">
    <property type="term" value="F:RNA-DNA hybrid ribonuclease activity"/>
    <property type="evidence" value="ECO:0007669"/>
    <property type="project" value="InterPro"/>
</dbReference>